<sequence length="101" mass="11033">MRWPLSRGRLRPAQPWLTWDTGAGIGIVTPCKRPEGGRALAEETRTFNRLRSGLCRRGRAGFAPLTQCGRLLKHIRASPGGIGDIAKAALALTHFECGQLQ</sequence>
<evidence type="ECO:0000313" key="1">
    <source>
        <dbReference type="EMBL" id="GAA1983497.1"/>
    </source>
</evidence>
<evidence type="ECO:0008006" key="3">
    <source>
        <dbReference type="Google" id="ProtNLM"/>
    </source>
</evidence>
<organism evidence="1 2">
    <name type="scientific">Nocardiopsis rhodophaea</name>
    <dbReference type="NCBI Taxonomy" id="280238"/>
    <lineage>
        <taxon>Bacteria</taxon>
        <taxon>Bacillati</taxon>
        <taxon>Actinomycetota</taxon>
        <taxon>Actinomycetes</taxon>
        <taxon>Streptosporangiales</taxon>
        <taxon>Nocardiopsidaceae</taxon>
        <taxon>Nocardiopsis</taxon>
    </lineage>
</organism>
<proteinExistence type="predicted"/>
<accession>A0ABN2SAS4</accession>
<dbReference type="Proteomes" id="UP001501585">
    <property type="component" value="Unassembled WGS sequence"/>
</dbReference>
<dbReference type="EMBL" id="BAAAPC010000002">
    <property type="protein sequence ID" value="GAA1983497.1"/>
    <property type="molecule type" value="Genomic_DNA"/>
</dbReference>
<gene>
    <name evidence="1" type="ORF">GCM10009799_06010</name>
</gene>
<protein>
    <recommendedName>
        <fullName evidence="3">Transposase</fullName>
    </recommendedName>
</protein>
<keyword evidence="2" id="KW-1185">Reference proteome</keyword>
<evidence type="ECO:0000313" key="2">
    <source>
        <dbReference type="Proteomes" id="UP001501585"/>
    </source>
</evidence>
<comment type="caution">
    <text evidence="1">The sequence shown here is derived from an EMBL/GenBank/DDBJ whole genome shotgun (WGS) entry which is preliminary data.</text>
</comment>
<name>A0ABN2SAS4_9ACTN</name>
<reference evidence="1 2" key="1">
    <citation type="journal article" date="2019" name="Int. J. Syst. Evol. Microbiol.">
        <title>The Global Catalogue of Microorganisms (GCM) 10K type strain sequencing project: providing services to taxonomists for standard genome sequencing and annotation.</title>
        <authorList>
            <consortium name="The Broad Institute Genomics Platform"/>
            <consortium name="The Broad Institute Genome Sequencing Center for Infectious Disease"/>
            <person name="Wu L."/>
            <person name="Ma J."/>
        </authorList>
    </citation>
    <scope>NUCLEOTIDE SEQUENCE [LARGE SCALE GENOMIC DNA]</scope>
    <source>
        <strain evidence="1 2">JCM 15313</strain>
    </source>
</reference>